<feature type="transmembrane region" description="Helical" evidence="1">
    <location>
        <begin position="75"/>
        <end position="96"/>
    </location>
</feature>
<keyword evidence="3" id="KW-1185">Reference proteome</keyword>
<accession>A0A5D2DBC8</accession>
<sequence>MQIQFKRSEVPSTFLTQSHSQGHHDADAVALYMKDYGGGFEFCNPSDDQIYDDSGEGTSGFRANPHNMEPSQENTFTVCLCFLKLVVVGFFVSFIISLTKKPIRNSYAEEQQAEKLPATVQQDLVDEFRCL</sequence>
<evidence type="ECO:0000313" key="3">
    <source>
        <dbReference type="Proteomes" id="UP000323506"/>
    </source>
</evidence>
<dbReference type="AlphaFoldDB" id="A0A5D2DBC8"/>
<proteinExistence type="predicted"/>
<organism evidence="2 3">
    <name type="scientific">Gossypium darwinii</name>
    <name type="common">Darwin's cotton</name>
    <name type="synonym">Gossypium barbadense var. darwinii</name>
    <dbReference type="NCBI Taxonomy" id="34276"/>
    <lineage>
        <taxon>Eukaryota</taxon>
        <taxon>Viridiplantae</taxon>
        <taxon>Streptophyta</taxon>
        <taxon>Embryophyta</taxon>
        <taxon>Tracheophyta</taxon>
        <taxon>Spermatophyta</taxon>
        <taxon>Magnoliopsida</taxon>
        <taxon>eudicotyledons</taxon>
        <taxon>Gunneridae</taxon>
        <taxon>Pentapetalae</taxon>
        <taxon>rosids</taxon>
        <taxon>malvids</taxon>
        <taxon>Malvales</taxon>
        <taxon>Malvaceae</taxon>
        <taxon>Malvoideae</taxon>
        <taxon>Gossypium</taxon>
    </lineage>
</organism>
<gene>
    <name evidence="2" type="ORF">ES288_D03G206200v1</name>
</gene>
<dbReference type="EMBL" id="CM017703">
    <property type="protein sequence ID" value="TYG77586.1"/>
    <property type="molecule type" value="Genomic_DNA"/>
</dbReference>
<name>A0A5D2DBC8_GOSDA</name>
<dbReference type="Proteomes" id="UP000323506">
    <property type="component" value="Chromosome D03"/>
</dbReference>
<keyword evidence="1" id="KW-0812">Transmembrane</keyword>
<keyword evidence="1" id="KW-1133">Transmembrane helix</keyword>
<evidence type="ECO:0000256" key="1">
    <source>
        <dbReference type="SAM" id="Phobius"/>
    </source>
</evidence>
<reference evidence="2 3" key="1">
    <citation type="submission" date="2019-06" db="EMBL/GenBank/DDBJ databases">
        <title>WGS assembly of Gossypium darwinii.</title>
        <authorList>
            <person name="Chen Z.J."/>
            <person name="Sreedasyam A."/>
            <person name="Ando A."/>
            <person name="Song Q."/>
            <person name="De L."/>
            <person name="Hulse-Kemp A."/>
            <person name="Ding M."/>
            <person name="Ye W."/>
            <person name="Kirkbride R."/>
            <person name="Jenkins J."/>
            <person name="Plott C."/>
            <person name="Lovell J."/>
            <person name="Lin Y.-M."/>
            <person name="Vaughn R."/>
            <person name="Liu B."/>
            <person name="Li W."/>
            <person name="Simpson S."/>
            <person name="Scheffler B."/>
            <person name="Saski C."/>
            <person name="Grover C."/>
            <person name="Hu G."/>
            <person name="Conover J."/>
            <person name="Carlson J."/>
            <person name="Shu S."/>
            <person name="Boston L."/>
            <person name="Williams M."/>
            <person name="Peterson D."/>
            <person name="Mcgee K."/>
            <person name="Jones D."/>
            <person name="Wendel J."/>
            <person name="Stelly D."/>
            <person name="Grimwood J."/>
            <person name="Schmutz J."/>
        </authorList>
    </citation>
    <scope>NUCLEOTIDE SEQUENCE [LARGE SCALE GENOMIC DNA]</scope>
    <source>
        <strain evidence="2">1808015.09</strain>
    </source>
</reference>
<keyword evidence="1" id="KW-0472">Membrane</keyword>
<evidence type="ECO:0000313" key="2">
    <source>
        <dbReference type="EMBL" id="TYG77586.1"/>
    </source>
</evidence>
<protein>
    <submittedName>
        <fullName evidence="2">Uncharacterized protein</fullName>
    </submittedName>
</protein>